<evidence type="ECO:0000256" key="1">
    <source>
        <dbReference type="ARBA" id="ARBA00009375"/>
    </source>
</evidence>
<name>A0ABW2FPS4_9BACL</name>
<comment type="catalytic activity">
    <reaction evidence="4 5">
        <text>uridine(38/39/40) in tRNA = pseudouridine(38/39/40) in tRNA</text>
        <dbReference type="Rhea" id="RHEA:22376"/>
        <dbReference type="Rhea" id="RHEA-COMP:10085"/>
        <dbReference type="Rhea" id="RHEA-COMP:10087"/>
        <dbReference type="ChEBI" id="CHEBI:65314"/>
        <dbReference type="ChEBI" id="CHEBI:65315"/>
        <dbReference type="EC" id="5.4.99.12"/>
    </reaction>
</comment>
<evidence type="ECO:0000256" key="5">
    <source>
        <dbReference type="RuleBase" id="RU003792"/>
    </source>
</evidence>
<evidence type="ECO:0000256" key="3">
    <source>
        <dbReference type="ARBA" id="ARBA00023235"/>
    </source>
</evidence>
<keyword evidence="2 4" id="KW-0819">tRNA processing</keyword>
<dbReference type="PANTHER" id="PTHR11142">
    <property type="entry name" value="PSEUDOURIDYLATE SYNTHASE"/>
    <property type="match status" value="1"/>
</dbReference>
<feature type="domain" description="Pseudouridine synthase I TruA alpha/beta" evidence="6">
    <location>
        <begin position="7"/>
        <end position="102"/>
    </location>
</feature>
<dbReference type="Proteomes" id="UP001596378">
    <property type="component" value="Unassembled WGS sequence"/>
</dbReference>
<dbReference type="RefSeq" id="WP_378049952.1">
    <property type="nucleotide sequence ID" value="NZ_JBHMDN010000022.1"/>
</dbReference>
<feature type="domain" description="Pseudouridine synthase I TruA alpha/beta" evidence="6">
    <location>
        <begin position="146"/>
        <end position="271"/>
    </location>
</feature>
<organism evidence="7 8">
    <name type="scientific">Cohnella cellulosilytica</name>
    <dbReference type="NCBI Taxonomy" id="986710"/>
    <lineage>
        <taxon>Bacteria</taxon>
        <taxon>Bacillati</taxon>
        <taxon>Bacillota</taxon>
        <taxon>Bacilli</taxon>
        <taxon>Bacillales</taxon>
        <taxon>Paenibacillaceae</taxon>
        <taxon>Cohnella</taxon>
    </lineage>
</organism>
<dbReference type="EC" id="5.4.99.12" evidence="4"/>
<dbReference type="HAMAP" id="MF_00171">
    <property type="entry name" value="TruA"/>
    <property type="match status" value="1"/>
</dbReference>
<dbReference type="GO" id="GO:0160147">
    <property type="term" value="F:tRNA pseudouridine(38-40) synthase activity"/>
    <property type="evidence" value="ECO:0007669"/>
    <property type="project" value="UniProtKB-EC"/>
</dbReference>
<dbReference type="InterPro" id="IPR001406">
    <property type="entry name" value="PsdUridine_synth_TruA"/>
</dbReference>
<evidence type="ECO:0000256" key="2">
    <source>
        <dbReference type="ARBA" id="ARBA00022694"/>
    </source>
</evidence>
<keyword evidence="8" id="KW-1185">Reference proteome</keyword>
<reference evidence="8" key="1">
    <citation type="journal article" date="2019" name="Int. J. Syst. Evol. Microbiol.">
        <title>The Global Catalogue of Microorganisms (GCM) 10K type strain sequencing project: providing services to taxonomists for standard genome sequencing and annotation.</title>
        <authorList>
            <consortium name="The Broad Institute Genomics Platform"/>
            <consortium name="The Broad Institute Genome Sequencing Center for Infectious Disease"/>
            <person name="Wu L."/>
            <person name="Ma J."/>
        </authorList>
    </citation>
    <scope>NUCLEOTIDE SEQUENCE [LARGE SCALE GENOMIC DNA]</scope>
    <source>
        <strain evidence="8">KCTC 12907</strain>
    </source>
</reference>
<evidence type="ECO:0000313" key="7">
    <source>
        <dbReference type="EMBL" id="MFC7152965.1"/>
    </source>
</evidence>
<proteinExistence type="inferred from homology"/>
<keyword evidence="3 4" id="KW-0413">Isomerase</keyword>
<feature type="binding site" evidence="4">
    <location>
        <position position="110"/>
    </location>
    <ligand>
        <name>substrate</name>
    </ligand>
</feature>
<dbReference type="InterPro" id="IPR020095">
    <property type="entry name" value="PsdUridine_synth_TruA_C"/>
</dbReference>
<comment type="caution">
    <text evidence="7">The sequence shown here is derived from an EMBL/GenBank/DDBJ whole genome shotgun (WGS) entry which is preliminary data.</text>
</comment>
<dbReference type="PIRSF" id="PIRSF001430">
    <property type="entry name" value="tRNA_psdUrid_synth"/>
    <property type="match status" value="1"/>
</dbReference>
<dbReference type="Gene3D" id="3.30.70.660">
    <property type="entry name" value="Pseudouridine synthase I, catalytic domain, C-terminal subdomain"/>
    <property type="match status" value="1"/>
</dbReference>
<protein>
    <recommendedName>
        <fullName evidence="4">tRNA pseudouridine synthase A</fullName>
        <ecNumber evidence="4">5.4.99.12</ecNumber>
    </recommendedName>
    <alternativeName>
        <fullName evidence="4">tRNA pseudouridine(38-40) synthase</fullName>
    </alternativeName>
    <alternativeName>
        <fullName evidence="4">tRNA pseudouridylate synthase I</fullName>
    </alternativeName>
    <alternativeName>
        <fullName evidence="4">tRNA-uridine isomerase I</fullName>
    </alternativeName>
</protein>
<dbReference type="Gene3D" id="3.30.70.580">
    <property type="entry name" value="Pseudouridine synthase I, catalytic domain, N-terminal subdomain"/>
    <property type="match status" value="1"/>
</dbReference>
<dbReference type="InterPro" id="IPR020097">
    <property type="entry name" value="PsdUridine_synth_TruA_a/b_dom"/>
</dbReference>
<comment type="function">
    <text evidence="4">Formation of pseudouridine at positions 38, 39 and 40 in the anticodon stem and loop of transfer RNAs.</text>
</comment>
<dbReference type="PANTHER" id="PTHR11142:SF0">
    <property type="entry name" value="TRNA PSEUDOURIDINE SYNTHASE-LIKE 1"/>
    <property type="match status" value="1"/>
</dbReference>
<dbReference type="SUPFAM" id="SSF55120">
    <property type="entry name" value="Pseudouridine synthase"/>
    <property type="match status" value="1"/>
</dbReference>
<gene>
    <name evidence="4 7" type="primary">truA</name>
    <name evidence="7" type="ORF">ACFQMJ_30880</name>
</gene>
<comment type="subunit">
    <text evidence="4">Homodimer.</text>
</comment>
<comment type="caution">
    <text evidence="4">Lacks conserved residue(s) required for the propagation of feature annotation.</text>
</comment>
<evidence type="ECO:0000259" key="6">
    <source>
        <dbReference type="Pfam" id="PF01416"/>
    </source>
</evidence>
<dbReference type="CDD" id="cd02570">
    <property type="entry name" value="PseudoU_synth_EcTruA"/>
    <property type="match status" value="1"/>
</dbReference>
<evidence type="ECO:0000313" key="8">
    <source>
        <dbReference type="Proteomes" id="UP001596378"/>
    </source>
</evidence>
<evidence type="ECO:0000256" key="4">
    <source>
        <dbReference type="HAMAP-Rule" id="MF_00171"/>
    </source>
</evidence>
<dbReference type="EMBL" id="JBHTAI010000027">
    <property type="protein sequence ID" value="MFC7152965.1"/>
    <property type="molecule type" value="Genomic_DNA"/>
</dbReference>
<dbReference type="NCBIfam" id="TIGR00071">
    <property type="entry name" value="hisT_truA"/>
    <property type="match status" value="1"/>
</dbReference>
<comment type="similarity">
    <text evidence="1 4 5">Belongs to the tRNA pseudouridine synthase TruA family.</text>
</comment>
<sequence length="276" mass="30988">MRNIALIVSYDGTDYSGFQSQPGESTVQGKLEEAIFKLSGERARLLGSGRTDAGVHARCQVVNFLTSSSIPIERWAIALNTRLPGDIVVQSAYLVPDNFHSRHHALNKTYRYTINCNRVPDLFRRRYEFHHPTPLDLEAMREGLAYLVGEHDFSTFTSPLSTKPSHVRTIVRANLELESRLESDGLYANPIYNREWDERHYPGKTRGIVHLYVTGTGFLYNMVRIIAGTLIQVGEGKREPQNVADILAARDRALAGPTAVPHGLSLWEVVYGQLPT</sequence>
<dbReference type="InterPro" id="IPR020094">
    <property type="entry name" value="TruA/RsuA/RluB/E/F_N"/>
</dbReference>
<dbReference type="InterPro" id="IPR020103">
    <property type="entry name" value="PsdUridine_synth_cat_dom_sf"/>
</dbReference>
<accession>A0ABW2FPS4</accession>
<feature type="active site" description="Nucleophile" evidence="4">
    <location>
        <position position="52"/>
    </location>
</feature>
<dbReference type="Pfam" id="PF01416">
    <property type="entry name" value="PseudoU_synth_1"/>
    <property type="match status" value="2"/>
</dbReference>